<dbReference type="CDD" id="cd02953">
    <property type="entry name" value="DsbDgamma"/>
    <property type="match status" value="1"/>
</dbReference>
<dbReference type="NCBIfam" id="NF001419">
    <property type="entry name" value="PRK00293.1"/>
    <property type="match status" value="1"/>
</dbReference>
<organism evidence="21 22">
    <name type="scientific">Scleromatobacter humisilvae</name>
    <dbReference type="NCBI Taxonomy" id="2897159"/>
    <lineage>
        <taxon>Bacteria</taxon>
        <taxon>Pseudomonadati</taxon>
        <taxon>Pseudomonadota</taxon>
        <taxon>Betaproteobacteria</taxon>
        <taxon>Burkholderiales</taxon>
        <taxon>Sphaerotilaceae</taxon>
        <taxon>Scleromatobacter</taxon>
    </lineage>
</organism>
<evidence type="ECO:0000256" key="17">
    <source>
        <dbReference type="ARBA" id="ARBA00047804"/>
    </source>
</evidence>
<protein>
    <recommendedName>
        <fullName evidence="18">Thiol:disulfide interchange protein DsbD</fullName>
        <ecNumber evidence="18">1.8.1.8</ecNumber>
    </recommendedName>
    <alternativeName>
        <fullName evidence="18">Protein-disulfide reductase</fullName>
        <shortName evidence="18">Disulfide reductase</shortName>
    </alternativeName>
</protein>
<keyword evidence="7 18" id="KW-0732">Signal</keyword>
<evidence type="ECO:0000256" key="2">
    <source>
        <dbReference type="ARBA" id="ARBA00007241"/>
    </source>
</evidence>
<dbReference type="Pfam" id="PF02683">
    <property type="entry name" value="DsbD_TM"/>
    <property type="match status" value="1"/>
</dbReference>
<keyword evidence="4 18" id="KW-1003">Cell membrane</keyword>
<evidence type="ECO:0000256" key="16">
    <source>
        <dbReference type="ARBA" id="ARBA00047388"/>
    </source>
</evidence>
<keyword evidence="3 18" id="KW-0813">Transport</keyword>
<dbReference type="AlphaFoldDB" id="A0A9X2BYL0"/>
<evidence type="ECO:0000256" key="1">
    <source>
        <dbReference type="ARBA" id="ARBA00004429"/>
    </source>
</evidence>
<dbReference type="InterPro" id="IPR022910">
    <property type="entry name" value="Thiol_diS_interchange_DbsD"/>
</dbReference>
<keyword evidence="14 18" id="KW-1015">Disulfide bond</keyword>
<dbReference type="InterPro" id="IPR003834">
    <property type="entry name" value="Cyt_c_assmbl_TM_dom"/>
</dbReference>
<dbReference type="Gene3D" id="2.60.40.1250">
    <property type="entry name" value="Thiol:disulfide interchange protein DsbD, N-terminal domain"/>
    <property type="match status" value="1"/>
</dbReference>
<dbReference type="GO" id="GO:0017004">
    <property type="term" value="P:cytochrome complex assembly"/>
    <property type="evidence" value="ECO:0007669"/>
    <property type="project" value="UniProtKB-UniRule"/>
</dbReference>
<feature type="signal peptide" evidence="18">
    <location>
        <begin position="1"/>
        <end position="30"/>
    </location>
</feature>
<dbReference type="Pfam" id="PF11412">
    <property type="entry name" value="DsbD_N"/>
    <property type="match status" value="1"/>
</dbReference>
<name>A0A9X2BYL0_9BURK</name>
<keyword evidence="15 18" id="KW-0676">Redox-active center</keyword>
<evidence type="ECO:0000259" key="20">
    <source>
        <dbReference type="PROSITE" id="PS51352"/>
    </source>
</evidence>
<comment type="catalytic activity">
    <reaction evidence="16 18">
        <text>[protein]-dithiol + NAD(+) = [protein]-disulfide + NADH + H(+)</text>
        <dbReference type="Rhea" id="RHEA:18749"/>
        <dbReference type="Rhea" id="RHEA-COMP:10593"/>
        <dbReference type="Rhea" id="RHEA-COMP:10594"/>
        <dbReference type="ChEBI" id="CHEBI:15378"/>
        <dbReference type="ChEBI" id="CHEBI:29950"/>
        <dbReference type="ChEBI" id="CHEBI:50058"/>
        <dbReference type="ChEBI" id="CHEBI:57540"/>
        <dbReference type="ChEBI" id="CHEBI:57945"/>
        <dbReference type="EC" id="1.8.1.8"/>
    </reaction>
</comment>
<dbReference type="InterPro" id="IPR036929">
    <property type="entry name" value="DsbDN_sf"/>
</dbReference>
<evidence type="ECO:0000256" key="11">
    <source>
        <dbReference type="ARBA" id="ARBA00023002"/>
    </source>
</evidence>
<keyword evidence="13 18" id="KW-0472">Membrane</keyword>
<dbReference type="HAMAP" id="MF_00399">
    <property type="entry name" value="DbsD"/>
    <property type="match status" value="1"/>
</dbReference>
<dbReference type="RefSeq" id="WP_275681723.1">
    <property type="nucleotide sequence ID" value="NZ_JAJLJH010000001.1"/>
</dbReference>
<dbReference type="InterPro" id="IPR028250">
    <property type="entry name" value="DsbDN"/>
</dbReference>
<dbReference type="EC" id="1.8.1.8" evidence="18"/>
<proteinExistence type="inferred from homology"/>
<dbReference type="InterPro" id="IPR013766">
    <property type="entry name" value="Thioredoxin_domain"/>
</dbReference>
<feature type="region of interest" description="Disordered" evidence="19">
    <location>
        <begin position="205"/>
        <end position="230"/>
    </location>
</feature>
<feature type="transmembrane region" description="Helical" evidence="18">
    <location>
        <begin position="448"/>
        <end position="466"/>
    </location>
</feature>
<dbReference type="PANTHER" id="PTHR32234">
    <property type="entry name" value="THIOL:DISULFIDE INTERCHANGE PROTEIN DSBD"/>
    <property type="match status" value="1"/>
</dbReference>
<evidence type="ECO:0000256" key="12">
    <source>
        <dbReference type="ARBA" id="ARBA00023027"/>
    </source>
</evidence>
<keyword evidence="11 18" id="KW-0560">Oxidoreductase</keyword>
<dbReference type="InterPro" id="IPR017937">
    <property type="entry name" value="Thioredoxin_CS"/>
</dbReference>
<dbReference type="GO" id="GO:0009055">
    <property type="term" value="F:electron transfer activity"/>
    <property type="evidence" value="ECO:0007669"/>
    <property type="project" value="UniProtKB-UniRule"/>
</dbReference>
<evidence type="ECO:0000256" key="3">
    <source>
        <dbReference type="ARBA" id="ARBA00022448"/>
    </source>
</evidence>
<evidence type="ECO:0000256" key="19">
    <source>
        <dbReference type="SAM" id="MobiDB-lite"/>
    </source>
</evidence>
<feature type="disulfide bond" description="Redox-active" evidence="18">
    <location>
        <begin position="267"/>
        <end position="389"/>
    </location>
</feature>
<keyword evidence="6 18" id="KW-0812">Transmembrane</keyword>
<evidence type="ECO:0000256" key="14">
    <source>
        <dbReference type="ARBA" id="ARBA00023157"/>
    </source>
</evidence>
<dbReference type="PANTHER" id="PTHR32234:SF0">
    <property type="entry name" value="THIOL:DISULFIDE INTERCHANGE PROTEIN DSBD"/>
    <property type="match status" value="1"/>
</dbReference>
<comment type="similarity">
    <text evidence="2 18">Belongs to the thioredoxin family. DsbD subfamily.</text>
</comment>
<dbReference type="PROSITE" id="PS51352">
    <property type="entry name" value="THIOREDOXIN_2"/>
    <property type="match status" value="1"/>
</dbReference>
<evidence type="ECO:0000256" key="4">
    <source>
        <dbReference type="ARBA" id="ARBA00022475"/>
    </source>
</evidence>
<dbReference type="Pfam" id="PF13899">
    <property type="entry name" value="Thioredoxin_7"/>
    <property type="match status" value="1"/>
</dbReference>
<feature type="transmembrane region" description="Helical" evidence="18">
    <location>
        <begin position="407"/>
        <end position="436"/>
    </location>
</feature>
<dbReference type="InterPro" id="IPR036249">
    <property type="entry name" value="Thioredoxin-like_sf"/>
</dbReference>
<keyword evidence="9 18" id="KW-0249">Electron transport</keyword>
<evidence type="ECO:0000256" key="8">
    <source>
        <dbReference type="ARBA" id="ARBA00022748"/>
    </source>
</evidence>
<feature type="transmembrane region" description="Helical" evidence="18">
    <location>
        <begin position="506"/>
        <end position="526"/>
    </location>
</feature>
<evidence type="ECO:0000256" key="10">
    <source>
        <dbReference type="ARBA" id="ARBA00022989"/>
    </source>
</evidence>
<keyword evidence="8 18" id="KW-0201">Cytochrome c-type biogenesis</keyword>
<keyword evidence="12 18" id="KW-0520">NAD</keyword>
<keyword evidence="10 18" id="KW-1133">Transmembrane helix</keyword>
<feature type="compositionally biased region" description="Low complexity" evidence="19">
    <location>
        <begin position="212"/>
        <end position="230"/>
    </location>
</feature>
<evidence type="ECO:0000313" key="21">
    <source>
        <dbReference type="EMBL" id="MCK9685728.1"/>
    </source>
</evidence>
<dbReference type="GO" id="GO:0045454">
    <property type="term" value="P:cell redox homeostasis"/>
    <property type="evidence" value="ECO:0007669"/>
    <property type="project" value="TreeGrafter"/>
</dbReference>
<feature type="disulfide bond" description="Redox-active" evidence="18">
    <location>
        <begin position="128"/>
        <end position="134"/>
    </location>
</feature>
<dbReference type="GO" id="GO:0005886">
    <property type="term" value="C:plasma membrane"/>
    <property type="evidence" value="ECO:0007669"/>
    <property type="project" value="UniProtKB-SubCell"/>
</dbReference>
<feature type="transmembrane region" description="Helical" evidence="18">
    <location>
        <begin position="328"/>
        <end position="350"/>
    </location>
</feature>
<evidence type="ECO:0000256" key="7">
    <source>
        <dbReference type="ARBA" id="ARBA00022729"/>
    </source>
</evidence>
<comment type="subcellular location">
    <subcellularLocation>
        <location evidence="1 18">Cell inner membrane</location>
        <topology evidence="1 18">Multi-pass membrane protein</topology>
    </subcellularLocation>
</comment>
<dbReference type="Gene3D" id="3.40.30.10">
    <property type="entry name" value="Glutaredoxin"/>
    <property type="match status" value="1"/>
</dbReference>
<feature type="transmembrane region" description="Helical" evidence="18">
    <location>
        <begin position="248"/>
        <end position="280"/>
    </location>
</feature>
<keyword evidence="5 18" id="KW-0997">Cell inner membrane</keyword>
<keyword evidence="22" id="KW-1185">Reference proteome</keyword>
<dbReference type="SUPFAM" id="SSF74863">
    <property type="entry name" value="Thiol:disulfide interchange protein DsbD, N-terminal domain (DsbD-alpha)"/>
    <property type="match status" value="1"/>
</dbReference>
<feature type="transmembrane region" description="Helical" evidence="18">
    <location>
        <begin position="371"/>
        <end position="401"/>
    </location>
</feature>
<feature type="transmembrane region" description="Helical" evidence="18">
    <location>
        <begin position="472"/>
        <end position="494"/>
    </location>
</feature>
<dbReference type="SUPFAM" id="SSF52833">
    <property type="entry name" value="Thioredoxin-like"/>
    <property type="match status" value="1"/>
</dbReference>
<evidence type="ECO:0000256" key="9">
    <source>
        <dbReference type="ARBA" id="ARBA00022982"/>
    </source>
</evidence>
<sequence length="669" mass="69017" precursor="true">MHMIKLSSIRAALASFVLLLTLLPFLPAHAADDFLDPDLAFQLSVRVLDAKRLELSYKVAPGYYLYRERFKFSSPDAKLGEAQIPPGKKHYDTALEQNVETYHDGVVVILPVASASKAFTLNATHQGCADKGLCYPPQPRTVAVTLKAFGADADSAKIVADADASAPPAGVVAPVSVPAQGGMSVASGALPDPLRSVVLGSYGASAPQVDRPSTTTGPAPGASATAVAPASTQDGDSRLASALRGGRIALIVPLFFVAGVLLSLTPCVLPMVPILSSIIVGQGENVTRRRGFTLALAYALGMALLYTALGVAAGLLGEGLAAWLQKPWVLASFAALLVLLSLSMFGLYELQLPSALRDGLSSKGDRMRGGQVAGVFAMGGISALVVSPCVAAPLAAALLHISQTGDAVLGGLALFTLAMGMSVPLLLVGASAGALLPRAGAWMDQVKHVFGLLLIAVAIYTVQPVLPALVAMACWGVLLIVGGATLGAFEPVAAGAHAGVARAVKGVGLVLALLGVLQFVGIASGGRDPAQPLARLARAAAGDAVAASADAGPRFDRVASVAELDQRLQAAGRPVMLDFYADWCVSCKEMETQTFVDPAVRAKLDKALLLRADVTANNDDDRALLKRFHLFGPPGIILFDAQGHELETARVVGFQDAPRFSNSLTAAGL</sequence>
<dbReference type="Proteomes" id="UP001139353">
    <property type="component" value="Unassembled WGS sequence"/>
</dbReference>
<evidence type="ECO:0000256" key="18">
    <source>
        <dbReference type="HAMAP-Rule" id="MF_00399"/>
    </source>
</evidence>
<dbReference type="GO" id="GO:0047134">
    <property type="term" value="F:protein-disulfide reductase [NAD(P)H] activity"/>
    <property type="evidence" value="ECO:0007669"/>
    <property type="project" value="UniProtKB-UniRule"/>
</dbReference>
<feature type="chain" id="PRO_5041030620" description="Thiol:disulfide interchange protein DsbD" evidence="18">
    <location>
        <begin position="31"/>
        <end position="669"/>
    </location>
</feature>
<evidence type="ECO:0000313" key="22">
    <source>
        <dbReference type="Proteomes" id="UP001139353"/>
    </source>
</evidence>
<evidence type="ECO:0000256" key="5">
    <source>
        <dbReference type="ARBA" id="ARBA00022519"/>
    </source>
</evidence>
<feature type="domain" description="Thioredoxin" evidence="20">
    <location>
        <begin position="535"/>
        <end position="669"/>
    </location>
</feature>
<feature type="disulfide bond" description="Redox-active" evidence="18">
    <location>
        <begin position="584"/>
        <end position="587"/>
    </location>
</feature>
<dbReference type="PROSITE" id="PS00194">
    <property type="entry name" value="THIOREDOXIN_1"/>
    <property type="match status" value="1"/>
</dbReference>
<comment type="function">
    <text evidence="18">Required to facilitate the formation of correct disulfide bonds in some periplasmic proteins and for the assembly of the periplasmic c-type cytochromes. Acts by transferring electrons from cytoplasmic thioredoxin to the periplasm. This transfer involves a cascade of disulfide bond formation and reduction steps.</text>
</comment>
<evidence type="ECO:0000256" key="15">
    <source>
        <dbReference type="ARBA" id="ARBA00023284"/>
    </source>
</evidence>
<dbReference type="InterPro" id="IPR035671">
    <property type="entry name" value="DsbD_gamma"/>
</dbReference>
<comment type="catalytic activity">
    <reaction evidence="17 18">
        <text>[protein]-dithiol + NADP(+) = [protein]-disulfide + NADPH + H(+)</text>
        <dbReference type="Rhea" id="RHEA:18753"/>
        <dbReference type="Rhea" id="RHEA-COMP:10593"/>
        <dbReference type="Rhea" id="RHEA-COMP:10594"/>
        <dbReference type="ChEBI" id="CHEBI:15378"/>
        <dbReference type="ChEBI" id="CHEBI:29950"/>
        <dbReference type="ChEBI" id="CHEBI:50058"/>
        <dbReference type="ChEBI" id="CHEBI:57783"/>
        <dbReference type="ChEBI" id="CHEBI:58349"/>
        <dbReference type="EC" id="1.8.1.8"/>
    </reaction>
</comment>
<accession>A0A9X2BYL0</accession>
<evidence type="ECO:0000256" key="6">
    <source>
        <dbReference type="ARBA" id="ARBA00022692"/>
    </source>
</evidence>
<comment type="caution">
    <text evidence="21">The sequence shown here is derived from an EMBL/GenBank/DDBJ whole genome shotgun (WGS) entry which is preliminary data.</text>
</comment>
<gene>
    <name evidence="18 21" type="primary">dsbD</name>
    <name evidence="21" type="ORF">LPC04_08400</name>
</gene>
<feature type="transmembrane region" description="Helical" evidence="18">
    <location>
        <begin position="292"/>
        <end position="316"/>
    </location>
</feature>
<evidence type="ECO:0000256" key="13">
    <source>
        <dbReference type="ARBA" id="ARBA00023136"/>
    </source>
</evidence>
<reference evidence="21" key="1">
    <citation type="submission" date="2021-11" db="EMBL/GenBank/DDBJ databases">
        <title>BS-T2-15 a new species belonging to the Comamonadaceae family isolated from the soil of a French oak forest.</title>
        <authorList>
            <person name="Mieszkin S."/>
            <person name="Alain K."/>
        </authorList>
    </citation>
    <scope>NUCLEOTIDE SEQUENCE</scope>
    <source>
        <strain evidence="21">BS-T2-15</strain>
    </source>
</reference>
<dbReference type="EMBL" id="JAJLJH010000001">
    <property type="protein sequence ID" value="MCK9685728.1"/>
    <property type="molecule type" value="Genomic_DNA"/>
</dbReference>